<gene>
    <name evidence="2" type="ORF">Ddye_024784</name>
</gene>
<protein>
    <recommendedName>
        <fullName evidence="1">KIB1-4 beta-propeller domain-containing protein</fullName>
    </recommendedName>
</protein>
<organism evidence="2 3">
    <name type="scientific">Dipteronia dyeriana</name>
    <dbReference type="NCBI Taxonomy" id="168575"/>
    <lineage>
        <taxon>Eukaryota</taxon>
        <taxon>Viridiplantae</taxon>
        <taxon>Streptophyta</taxon>
        <taxon>Embryophyta</taxon>
        <taxon>Tracheophyta</taxon>
        <taxon>Spermatophyta</taxon>
        <taxon>Magnoliopsida</taxon>
        <taxon>eudicotyledons</taxon>
        <taxon>Gunneridae</taxon>
        <taxon>Pentapetalae</taxon>
        <taxon>rosids</taxon>
        <taxon>malvids</taxon>
        <taxon>Sapindales</taxon>
        <taxon>Sapindaceae</taxon>
        <taxon>Hippocastanoideae</taxon>
        <taxon>Acereae</taxon>
        <taxon>Dipteronia</taxon>
    </lineage>
</organism>
<dbReference type="PANTHER" id="PTHR44259">
    <property type="entry name" value="OS07G0183000 PROTEIN-RELATED"/>
    <property type="match status" value="1"/>
</dbReference>
<dbReference type="PANTHER" id="PTHR44259:SF87">
    <property type="entry name" value="F-BOX DOMAIN-CONTAINING PROTEIN"/>
    <property type="match status" value="1"/>
</dbReference>
<dbReference type="InterPro" id="IPR005174">
    <property type="entry name" value="KIB1-4_b-propeller"/>
</dbReference>
<dbReference type="InterPro" id="IPR050942">
    <property type="entry name" value="F-box_BR-signaling"/>
</dbReference>
<dbReference type="AlphaFoldDB" id="A0AAD9WTY5"/>
<keyword evidence="3" id="KW-1185">Reference proteome</keyword>
<evidence type="ECO:0000313" key="3">
    <source>
        <dbReference type="Proteomes" id="UP001280121"/>
    </source>
</evidence>
<sequence length="122" mass="13848">MKKKEKEVKNDDDNDQQQKILITITSKINDVVANQFPWLLLPHSLYDNNLRFFDLSAGGIYNISLPENLRGGLCCGSSKGWLAMAIGEEFDPILVLFNPISGVELRLPPVKKQSHRFEISFE</sequence>
<feature type="domain" description="KIB1-4 beta-propeller" evidence="1">
    <location>
        <begin position="52"/>
        <end position="112"/>
    </location>
</feature>
<dbReference type="EMBL" id="JANJYI010000007">
    <property type="protein sequence ID" value="KAK2643021.1"/>
    <property type="molecule type" value="Genomic_DNA"/>
</dbReference>
<evidence type="ECO:0000313" key="2">
    <source>
        <dbReference type="EMBL" id="KAK2643021.1"/>
    </source>
</evidence>
<name>A0AAD9WTY5_9ROSI</name>
<reference evidence="2" key="1">
    <citation type="journal article" date="2023" name="Plant J.">
        <title>Genome sequences and population genomics provide insights into the demographic history, inbreeding, and mutation load of two 'living fossil' tree species of Dipteronia.</title>
        <authorList>
            <person name="Feng Y."/>
            <person name="Comes H.P."/>
            <person name="Chen J."/>
            <person name="Zhu S."/>
            <person name="Lu R."/>
            <person name="Zhang X."/>
            <person name="Li P."/>
            <person name="Qiu J."/>
            <person name="Olsen K.M."/>
            <person name="Qiu Y."/>
        </authorList>
    </citation>
    <scope>NUCLEOTIDE SEQUENCE</scope>
    <source>
        <strain evidence="2">KIB01</strain>
    </source>
</reference>
<proteinExistence type="predicted"/>
<comment type="caution">
    <text evidence="2">The sequence shown here is derived from an EMBL/GenBank/DDBJ whole genome shotgun (WGS) entry which is preliminary data.</text>
</comment>
<dbReference type="Pfam" id="PF03478">
    <property type="entry name" value="Beta-prop_KIB1-4"/>
    <property type="match status" value="1"/>
</dbReference>
<accession>A0AAD9WTY5</accession>
<dbReference type="Proteomes" id="UP001280121">
    <property type="component" value="Unassembled WGS sequence"/>
</dbReference>
<evidence type="ECO:0000259" key="1">
    <source>
        <dbReference type="Pfam" id="PF03478"/>
    </source>
</evidence>